<name>A0A4Y7IP24_PAPSO</name>
<dbReference type="PANTHER" id="PTHR31623:SF17">
    <property type="entry name" value="F21J9.9"/>
    <property type="match status" value="1"/>
</dbReference>
<keyword evidence="3" id="KW-0012">Acyltransferase</keyword>
<dbReference type="PANTHER" id="PTHR31623">
    <property type="entry name" value="F21J9.9"/>
    <property type="match status" value="1"/>
</dbReference>
<evidence type="ECO:0000256" key="1">
    <source>
        <dbReference type="ARBA" id="ARBA00009861"/>
    </source>
</evidence>
<dbReference type="Gramene" id="RZC49462">
    <property type="protein sequence ID" value="RZC49462"/>
    <property type="gene ID" value="C5167_017888"/>
</dbReference>
<dbReference type="EMBL" id="CM010716">
    <property type="protein sequence ID" value="RZC49462.1"/>
    <property type="molecule type" value="Genomic_DNA"/>
</dbReference>
<dbReference type="AlphaFoldDB" id="A0A4Y7IP24"/>
<dbReference type="InterPro" id="IPR023213">
    <property type="entry name" value="CAT-like_dom_sf"/>
</dbReference>
<dbReference type="GO" id="GO:0016746">
    <property type="term" value="F:acyltransferase activity"/>
    <property type="evidence" value="ECO:0007669"/>
    <property type="project" value="UniProtKB-KW"/>
</dbReference>
<reference evidence="4 5" key="1">
    <citation type="journal article" date="2018" name="Science">
        <title>The opium poppy genome and morphinan production.</title>
        <authorList>
            <person name="Guo L."/>
            <person name="Winzer T."/>
            <person name="Yang X."/>
            <person name="Li Y."/>
            <person name="Ning Z."/>
            <person name="He Z."/>
            <person name="Teodor R."/>
            <person name="Lu Y."/>
            <person name="Bowser T.A."/>
            <person name="Graham I.A."/>
            <person name="Ye K."/>
        </authorList>
    </citation>
    <scope>NUCLEOTIDE SEQUENCE [LARGE SCALE GENOMIC DNA]</scope>
    <source>
        <strain evidence="5">cv. HN1</strain>
        <tissue evidence="4">Leaves</tissue>
    </source>
</reference>
<dbReference type="Proteomes" id="UP000316621">
    <property type="component" value="Chromosome 2"/>
</dbReference>
<comment type="similarity">
    <text evidence="1">Belongs to the plant acyltransferase family.</text>
</comment>
<evidence type="ECO:0000256" key="3">
    <source>
        <dbReference type="ARBA" id="ARBA00023315"/>
    </source>
</evidence>
<sequence>MSTTVEVISKETIKPSTPTPYQLKNYSLSLIDQHIQSSFIPILLFYPAAVDNSCGDKHHDDINTFLLKRSLSETPVHFYPLAGRMKDNILVDCNDGGVEFIEVNVSGRMCDFLMKPDEQLKVTPTLPDSNPSESVSKIISNRFLFDALAINSVHEKLLAVTAEKYKCRSRPTRVEVVSFLIWKSFVKLATPGSLPVMVRHAVNLRRRLDPPLPDVSFGNLIEFTKAVVGASRTKTTTQETTSSSSTILYDDLNEFVGQLRESISKMTKGNHDFDAENTDYEGKNLWMSSWCNYGLYDIDFGWGKPIWVTAVATIFPDSKGFFLMNDTRCGEGVEVWGNLVEEEMSNFQLNLSELLDRI</sequence>
<gene>
    <name evidence="4" type="ORF">C5167_017888</name>
</gene>
<evidence type="ECO:0000256" key="2">
    <source>
        <dbReference type="ARBA" id="ARBA00022679"/>
    </source>
</evidence>
<keyword evidence="2" id="KW-0808">Transferase</keyword>
<protein>
    <submittedName>
        <fullName evidence="4">Uncharacterized protein</fullName>
    </submittedName>
</protein>
<evidence type="ECO:0000313" key="4">
    <source>
        <dbReference type="EMBL" id="RZC49462.1"/>
    </source>
</evidence>
<organism evidence="4 5">
    <name type="scientific">Papaver somniferum</name>
    <name type="common">Opium poppy</name>
    <dbReference type="NCBI Taxonomy" id="3469"/>
    <lineage>
        <taxon>Eukaryota</taxon>
        <taxon>Viridiplantae</taxon>
        <taxon>Streptophyta</taxon>
        <taxon>Embryophyta</taxon>
        <taxon>Tracheophyta</taxon>
        <taxon>Spermatophyta</taxon>
        <taxon>Magnoliopsida</taxon>
        <taxon>Ranunculales</taxon>
        <taxon>Papaveraceae</taxon>
        <taxon>Papaveroideae</taxon>
        <taxon>Papaver</taxon>
    </lineage>
</organism>
<evidence type="ECO:0000313" key="5">
    <source>
        <dbReference type="Proteomes" id="UP000316621"/>
    </source>
</evidence>
<accession>A0A4Y7IP24</accession>
<dbReference type="Pfam" id="PF02458">
    <property type="entry name" value="Transferase"/>
    <property type="match status" value="2"/>
</dbReference>
<dbReference type="Gene3D" id="3.30.559.10">
    <property type="entry name" value="Chloramphenicol acetyltransferase-like domain"/>
    <property type="match status" value="1"/>
</dbReference>
<keyword evidence="5" id="KW-1185">Reference proteome</keyword>
<proteinExistence type="inferred from homology"/>